<name>A0A2M3ZLM5_9DIPT</name>
<organism evidence="2">
    <name type="scientific">Anopheles braziliensis</name>
    <dbReference type="NCBI Taxonomy" id="58242"/>
    <lineage>
        <taxon>Eukaryota</taxon>
        <taxon>Metazoa</taxon>
        <taxon>Ecdysozoa</taxon>
        <taxon>Arthropoda</taxon>
        <taxon>Hexapoda</taxon>
        <taxon>Insecta</taxon>
        <taxon>Pterygota</taxon>
        <taxon>Neoptera</taxon>
        <taxon>Endopterygota</taxon>
        <taxon>Diptera</taxon>
        <taxon>Nematocera</taxon>
        <taxon>Culicoidea</taxon>
        <taxon>Culicidae</taxon>
        <taxon>Anophelinae</taxon>
        <taxon>Anopheles</taxon>
    </lineage>
</organism>
<sequence length="111" mass="11898">MAHKIHATWICCCCCCCYCCTGDGCVACGVLWHSAPLSTPSPICCDVDPRRTPRAACTEGLLCARTRADCRSVAGPGSCRPSVTHGYRCPAYGIASSDGRKVRADRETRPR</sequence>
<proteinExistence type="predicted"/>
<reference evidence="2" key="1">
    <citation type="submission" date="2018-01" db="EMBL/GenBank/DDBJ databases">
        <title>An insight into the sialome of Amazonian anophelines.</title>
        <authorList>
            <person name="Ribeiro J.M."/>
            <person name="Scarpassa V."/>
            <person name="Calvo E."/>
        </authorList>
    </citation>
    <scope>NUCLEOTIDE SEQUENCE</scope>
    <source>
        <tissue evidence="2">Salivary glands</tissue>
    </source>
</reference>
<evidence type="ECO:0000313" key="2">
    <source>
        <dbReference type="EMBL" id="MBW29436.1"/>
    </source>
</evidence>
<evidence type="ECO:0000256" key="1">
    <source>
        <dbReference type="SAM" id="SignalP"/>
    </source>
</evidence>
<feature type="signal peptide" evidence="1">
    <location>
        <begin position="1"/>
        <end position="22"/>
    </location>
</feature>
<evidence type="ECO:0008006" key="3">
    <source>
        <dbReference type="Google" id="ProtNLM"/>
    </source>
</evidence>
<feature type="chain" id="PRO_5014714303" description="Secreted peptide" evidence="1">
    <location>
        <begin position="23"/>
        <end position="111"/>
    </location>
</feature>
<accession>A0A2M3ZLM5</accession>
<dbReference type="AlphaFoldDB" id="A0A2M3ZLM5"/>
<dbReference type="EMBL" id="GGFM01008685">
    <property type="protein sequence ID" value="MBW29436.1"/>
    <property type="molecule type" value="Transcribed_RNA"/>
</dbReference>
<keyword evidence="1" id="KW-0732">Signal</keyword>
<protein>
    <recommendedName>
        <fullName evidence="3">Secreted peptide</fullName>
    </recommendedName>
</protein>